<name>A0A378IDV4_9GAMM</name>
<organism evidence="1 2">
    <name type="scientific">Legionella birminghamensis</name>
    <dbReference type="NCBI Taxonomy" id="28083"/>
    <lineage>
        <taxon>Bacteria</taxon>
        <taxon>Pseudomonadati</taxon>
        <taxon>Pseudomonadota</taxon>
        <taxon>Gammaproteobacteria</taxon>
        <taxon>Legionellales</taxon>
        <taxon>Legionellaceae</taxon>
        <taxon>Legionella</taxon>
    </lineage>
</organism>
<protein>
    <submittedName>
        <fullName evidence="1">Uncharacterized protein</fullName>
    </submittedName>
</protein>
<proteinExistence type="predicted"/>
<sequence length="49" mass="5610">MIVPNFHKLIRYSRMIIKAFKEINSKKIASQGIKNLTADFIAYATILPT</sequence>
<evidence type="ECO:0000313" key="1">
    <source>
        <dbReference type="EMBL" id="STX32922.1"/>
    </source>
</evidence>
<reference evidence="1 2" key="1">
    <citation type="submission" date="2018-06" db="EMBL/GenBank/DDBJ databases">
        <authorList>
            <consortium name="Pathogen Informatics"/>
            <person name="Doyle S."/>
        </authorList>
    </citation>
    <scope>NUCLEOTIDE SEQUENCE [LARGE SCALE GENOMIC DNA]</scope>
    <source>
        <strain evidence="1 2">NCTC12437</strain>
    </source>
</reference>
<accession>A0A378IDV4</accession>
<evidence type="ECO:0000313" key="2">
    <source>
        <dbReference type="Proteomes" id="UP000255066"/>
    </source>
</evidence>
<dbReference type="Proteomes" id="UP000255066">
    <property type="component" value="Unassembled WGS sequence"/>
</dbReference>
<dbReference type="EMBL" id="UGNW01000001">
    <property type="protein sequence ID" value="STX32922.1"/>
    <property type="molecule type" value="Genomic_DNA"/>
</dbReference>
<gene>
    <name evidence="1" type="ORF">NCTC12437_02726</name>
</gene>
<dbReference type="RefSeq" id="WP_157062416.1">
    <property type="nucleotide sequence ID" value="NZ_CAAAHV010000028.1"/>
</dbReference>
<dbReference type="AlphaFoldDB" id="A0A378IDV4"/>